<comment type="caution">
    <text evidence="2">The sequence shown here is derived from an EMBL/GenBank/DDBJ whole genome shotgun (WGS) entry which is preliminary data.</text>
</comment>
<reference evidence="2" key="1">
    <citation type="submission" date="2017-08" db="EMBL/GenBank/DDBJ databases">
        <authorList>
            <person name="Polle J.E."/>
            <person name="Barry K."/>
            <person name="Cushman J."/>
            <person name="Schmutz J."/>
            <person name="Tran D."/>
            <person name="Hathwaick L.T."/>
            <person name="Yim W.C."/>
            <person name="Jenkins J."/>
            <person name="Mckie-Krisberg Z.M."/>
            <person name="Prochnik S."/>
            <person name="Lindquist E."/>
            <person name="Dockter R.B."/>
            <person name="Adam C."/>
            <person name="Molina H."/>
            <person name="Bunkerborg J."/>
            <person name="Jin E."/>
            <person name="Buchheim M."/>
            <person name="Magnuson J."/>
        </authorList>
    </citation>
    <scope>NUCLEOTIDE SEQUENCE</scope>
    <source>
        <strain evidence="2">CCAP 19/18</strain>
    </source>
</reference>
<name>A0ABQ7G0S7_DUNSA</name>
<evidence type="ECO:0000313" key="3">
    <source>
        <dbReference type="Proteomes" id="UP000815325"/>
    </source>
</evidence>
<evidence type="ECO:0000313" key="2">
    <source>
        <dbReference type="EMBL" id="KAF5828208.1"/>
    </source>
</evidence>
<dbReference type="Proteomes" id="UP000815325">
    <property type="component" value="Unassembled WGS sequence"/>
</dbReference>
<protein>
    <submittedName>
        <fullName evidence="2">Uncharacterized protein</fullName>
    </submittedName>
</protein>
<keyword evidence="3" id="KW-1185">Reference proteome</keyword>
<dbReference type="EMBL" id="MU070342">
    <property type="protein sequence ID" value="KAF5828208.1"/>
    <property type="molecule type" value="Genomic_DNA"/>
</dbReference>
<proteinExistence type="predicted"/>
<sequence length="554" mass="57938">MKTSSCDIQFPQDGGSFCSTKDAMMAAAGAVVARSRSKSELAGLLAALHDDLTHQIHAEVSEFWSVLETVAAARHAELLGVLNKHLQELSAKVEAAVSCSLDVRLAPVKLALAPQNIAQFHCSLEALIAAGEVHKVNERIKRPTPGICRWGHYWEDVPHMRTVVEAYTTSVYELAPSEITKLFINMVDSAISATESQLEAYVSKFVGDQLSQARQELERYSESYLGTMTSALEVGQMGAEHRLAALDKVKAVLGRVDTLGAEVDALLATVEQGVPRAREPCIAFDDLEELEELEVSSTVGAAAAAAEGLKQNVTSVKGALAPEEHVGGDGALGDLQHQKQEQQGTLEGVSSGERQQAAAVMGLVQAAAAAASAAGYAGGAGAADGRLWQQPTEQLQPQQQELEQEQRDGETGGQRGQASDAGSPPSSPIAATETAGQCDVRLGLPVTNASVHTGQQKEQDATAGVLAAQPDEPDAHHGSAAGAEFDLQHLTASQASLGESAVQVPAVQGAAVDEASSCKGEHLPAPSSPGSNTGSCCDEWAVVEGNGKQEQQQQ</sequence>
<feature type="region of interest" description="Disordered" evidence="1">
    <location>
        <begin position="393"/>
        <end position="435"/>
    </location>
</feature>
<gene>
    <name evidence="2" type="ORF">DUNSADRAFT_18020</name>
</gene>
<feature type="region of interest" description="Disordered" evidence="1">
    <location>
        <begin position="510"/>
        <end position="538"/>
    </location>
</feature>
<accession>A0ABQ7G0S7</accession>
<organism evidence="2 3">
    <name type="scientific">Dunaliella salina</name>
    <name type="common">Green alga</name>
    <name type="synonym">Protococcus salinus</name>
    <dbReference type="NCBI Taxonomy" id="3046"/>
    <lineage>
        <taxon>Eukaryota</taxon>
        <taxon>Viridiplantae</taxon>
        <taxon>Chlorophyta</taxon>
        <taxon>core chlorophytes</taxon>
        <taxon>Chlorophyceae</taxon>
        <taxon>CS clade</taxon>
        <taxon>Chlamydomonadales</taxon>
        <taxon>Dunaliellaceae</taxon>
        <taxon>Dunaliella</taxon>
    </lineage>
</organism>
<feature type="region of interest" description="Disordered" evidence="1">
    <location>
        <begin position="451"/>
        <end position="484"/>
    </location>
</feature>
<evidence type="ECO:0000256" key="1">
    <source>
        <dbReference type="SAM" id="MobiDB-lite"/>
    </source>
</evidence>